<name>A0ACB8DX05_DERSI</name>
<accession>A0ACB8DX05</accession>
<protein>
    <submittedName>
        <fullName evidence="1">Uncharacterized protein</fullName>
    </submittedName>
</protein>
<evidence type="ECO:0000313" key="2">
    <source>
        <dbReference type="Proteomes" id="UP000821865"/>
    </source>
</evidence>
<reference evidence="1" key="1">
    <citation type="submission" date="2020-05" db="EMBL/GenBank/DDBJ databases">
        <title>Large-scale comparative analyses of tick genomes elucidate their genetic diversity and vector capacities.</title>
        <authorList>
            <person name="Jia N."/>
            <person name="Wang J."/>
            <person name="Shi W."/>
            <person name="Du L."/>
            <person name="Sun Y."/>
            <person name="Zhan W."/>
            <person name="Jiang J."/>
            <person name="Wang Q."/>
            <person name="Zhang B."/>
            <person name="Ji P."/>
            <person name="Sakyi L.B."/>
            <person name="Cui X."/>
            <person name="Yuan T."/>
            <person name="Jiang B."/>
            <person name="Yang W."/>
            <person name="Lam T.T.-Y."/>
            <person name="Chang Q."/>
            <person name="Ding S."/>
            <person name="Wang X."/>
            <person name="Zhu J."/>
            <person name="Ruan X."/>
            <person name="Zhao L."/>
            <person name="Wei J."/>
            <person name="Que T."/>
            <person name="Du C."/>
            <person name="Cheng J."/>
            <person name="Dai P."/>
            <person name="Han X."/>
            <person name="Huang E."/>
            <person name="Gao Y."/>
            <person name="Liu J."/>
            <person name="Shao H."/>
            <person name="Ye R."/>
            <person name="Li L."/>
            <person name="Wei W."/>
            <person name="Wang X."/>
            <person name="Wang C."/>
            <person name="Yang T."/>
            <person name="Huo Q."/>
            <person name="Li W."/>
            <person name="Guo W."/>
            <person name="Chen H."/>
            <person name="Zhou L."/>
            <person name="Ni X."/>
            <person name="Tian J."/>
            <person name="Zhou Y."/>
            <person name="Sheng Y."/>
            <person name="Liu T."/>
            <person name="Pan Y."/>
            <person name="Xia L."/>
            <person name="Li J."/>
            <person name="Zhao F."/>
            <person name="Cao W."/>
        </authorList>
    </citation>
    <scope>NUCLEOTIDE SEQUENCE</scope>
    <source>
        <strain evidence="1">Dsil-2018</strain>
    </source>
</reference>
<evidence type="ECO:0000313" key="1">
    <source>
        <dbReference type="EMBL" id="KAH7978876.1"/>
    </source>
</evidence>
<proteinExistence type="predicted"/>
<comment type="caution">
    <text evidence="1">The sequence shown here is derived from an EMBL/GenBank/DDBJ whole genome shotgun (WGS) entry which is preliminary data.</text>
</comment>
<dbReference type="Proteomes" id="UP000821865">
    <property type="component" value="Chromosome 1"/>
</dbReference>
<keyword evidence="2" id="KW-1185">Reference proteome</keyword>
<gene>
    <name evidence="1" type="ORF">HPB49_007214</name>
</gene>
<sequence length="385" mass="42320">MAPASAQTLFGFGSGLDWRPTSFVNAFPATAVCSACGLVPPSLAILPCRHLLCQRCYDHDGCKSNHCPLDKELFREEDVLWSTFSNDSVLSRKVRCWNANNGCNAESVASVMLEHFTNACQFHVVSCPRCGDMLLHRDAAKHRENSCTPSYDRYLPRGDNFHNSSAELHEALRAISKAMDSLYARLESFEQRLNTDRQALTVTGLSALQKTIESLQQCFCAERDRDMNALSPIVARAVAVTLENANATCQLQFKATLAEHRLEVASQISDLLAENKRCIEFFTHECNRMKLALEHGAATLLTGQQSVAYSASSADPASCALLFDISDRISMLQVQMSMSTTVSGKVLAEVKQLLALASVAVRNNASNVSQPCECTCGWQSWYASV</sequence>
<dbReference type="EMBL" id="CM023470">
    <property type="protein sequence ID" value="KAH7978876.1"/>
    <property type="molecule type" value="Genomic_DNA"/>
</dbReference>
<organism evidence="1 2">
    <name type="scientific">Dermacentor silvarum</name>
    <name type="common">Tick</name>
    <dbReference type="NCBI Taxonomy" id="543639"/>
    <lineage>
        <taxon>Eukaryota</taxon>
        <taxon>Metazoa</taxon>
        <taxon>Ecdysozoa</taxon>
        <taxon>Arthropoda</taxon>
        <taxon>Chelicerata</taxon>
        <taxon>Arachnida</taxon>
        <taxon>Acari</taxon>
        <taxon>Parasitiformes</taxon>
        <taxon>Ixodida</taxon>
        <taxon>Ixodoidea</taxon>
        <taxon>Ixodidae</taxon>
        <taxon>Rhipicephalinae</taxon>
        <taxon>Dermacentor</taxon>
    </lineage>
</organism>